<dbReference type="OrthoDB" id="9801083at2"/>
<dbReference type="Pfam" id="PF04319">
    <property type="entry name" value="NifZ"/>
    <property type="match status" value="1"/>
</dbReference>
<dbReference type="InterPro" id="IPR007415">
    <property type="entry name" value="Nitrogenase_MoFe_mat_NifZ"/>
</dbReference>
<protein>
    <submittedName>
        <fullName evidence="3">Nitrogen fixation protein</fullName>
    </submittedName>
</protein>
<dbReference type="KEGG" id="hte:Hydth_1117"/>
<evidence type="ECO:0000256" key="1">
    <source>
        <dbReference type="ARBA" id="ARBA00008027"/>
    </source>
</evidence>
<dbReference type="STRING" id="608538.HTH_1125"/>
<dbReference type="Proteomes" id="UP000002574">
    <property type="component" value="Chromosome"/>
</dbReference>
<keyword evidence="2" id="KW-0535">Nitrogen fixation</keyword>
<reference evidence="3 4" key="1">
    <citation type="journal article" date="2010" name="J. Bacteriol.">
        <title>Complete genome sequence of the thermophilic, obligately chemolithoautotrophic hydrogen-oxidizing bacterium Hydrogenobacter thermophilus TK-6.</title>
        <authorList>
            <person name="Arai H."/>
            <person name="Kanbe H."/>
            <person name="Ishii M."/>
            <person name="Igarashi Y."/>
        </authorList>
    </citation>
    <scope>NUCLEOTIDE SEQUENCE [LARGE SCALE GENOMIC DNA]</scope>
    <source>
        <strain evidence="4">DSM 6534 / IAM 12695 / TK-6 [Tokyo]</strain>
    </source>
</reference>
<evidence type="ECO:0000313" key="4">
    <source>
        <dbReference type="Proteomes" id="UP000002574"/>
    </source>
</evidence>
<dbReference type="EMBL" id="AP011112">
    <property type="protein sequence ID" value="BAI69582.1"/>
    <property type="molecule type" value="Genomic_DNA"/>
</dbReference>
<dbReference type="AlphaFoldDB" id="D3DID0"/>
<dbReference type="PATRIC" id="fig|608538.5.peg.1141"/>
<proteinExistence type="inferred from homology"/>
<comment type="similarity">
    <text evidence="1">Belongs to the NifZ family.</text>
</comment>
<dbReference type="KEGG" id="hth:HTH_1125"/>
<keyword evidence="4" id="KW-1185">Reference proteome</keyword>
<organism evidence="3 4">
    <name type="scientific">Hydrogenobacter thermophilus (strain DSM 6534 / IAM 12695 / TK-6)</name>
    <dbReference type="NCBI Taxonomy" id="608538"/>
    <lineage>
        <taxon>Bacteria</taxon>
        <taxon>Pseudomonadati</taxon>
        <taxon>Aquificota</taxon>
        <taxon>Aquificia</taxon>
        <taxon>Aquificales</taxon>
        <taxon>Aquificaceae</taxon>
        <taxon>Hydrogenobacter</taxon>
    </lineage>
</organism>
<evidence type="ECO:0000256" key="2">
    <source>
        <dbReference type="ARBA" id="ARBA00023231"/>
    </source>
</evidence>
<gene>
    <name evidence="3" type="primary">nifZ</name>
    <name evidence="3" type="ordered locus">HTH_1125</name>
</gene>
<sequence>MERKFNVGDIVKTRKRIKNDGTFPGLPWDAKILDKGEEGVIVDVGLFLLTKTIYTVYFPRLGIFVGCLEHELETVNEQEAGNV</sequence>
<evidence type="ECO:0000313" key="3">
    <source>
        <dbReference type="EMBL" id="BAI69582.1"/>
    </source>
</evidence>
<name>D3DID0_HYDTT</name>
<accession>D3DID0</accession>
<dbReference type="GO" id="GO:0009399">
    <property type="term" value="P:nitrogen fixation"/>
    <property type="evidence" value="ECO:0007669"/>
    <property type="project" value="InterPro"/>
</dbReference>